<evidence type="ECO:0000256" key="1">
    <source>
        <dbReference type="SAM" id="MobiDB-lite"/>
    </source>
</evidence>
<dbReference type="STRING" id="404692.A0A0J6YGR3"/>
<feature type="region of interest" description="Disordered" evidence="1">
    <location>
        <begin position="365"/>
        <end position="386"/>
    </location>
</feature>
<feature type="compositionally biased region" description="Basic and acidic residues" evidence="1">
    <location>
        <begin position="69"/>
        <end position="88"/>
    </location>
</feature>
<dbReference type="InterPro" id="IPR037647">
    <property type="entry name" value="HIRIP3"/>
</dbReference>
<dbReference type="PANTHER" id="PTHR15410">
    <property type="entry name" value="HIRA-INTERACTING PROTEIN 3"/>
    <property type="match status" value="1"/>
</dbReference>
<feature type="compositionally biased region" description="Basic residues" evidence="1">
    <location>
        <begin position="169"/>
        <end position="181"/>
    </location>
</feature>
<sequence>MSDDSESISSFSAPEDDIVENALRETVAEWYRLEKFEDLTMKRIRRAVENALNLPAEFLKRDLGWKPKSEGIIKNEVDRQDQLLDQKNKIPASPSPKRPAGSTTSTRPPLQPKRVKRASAATSEAPRKRRRQSALPSHRERVSALSNTKKPSEKESDIEEGIESGILAKRTKMEKKPRKSSRPIVESASETEIEPRNLRDRDEQPESEMCAVLNEPPRPKPQGKVIVRGKAVESTQSEEAASESEEAASESEMSEVLDEAPRPQQRKRKNRPTKGKATGSSRGKDANVDKDQAEIKRLQSWLVKCGIRKMWPRELAPFDTPKAKIRHLKEMLSDAGMVGRYSIAQANVIRETKELQEDLEVIQEGAKKWGREESDDEGLNRGRPRRLATQEAKSFDFLNDDDVESG</sequence>
<evidence type="ECO:0000313" key="2">
    <source>
        <dbReference type="EMBL" id="KMP06078.1"/>
    </source>
</evidence>
<dbReference type="EMBL" id="DS028096">
    <property type="protein sequence ID" value="KMP06078.1"/>
    <property type="molecule type" value="Genomic_DNA"/>
</dbReference>
<feature type="compositionally biased region" description="Basic and acidic residues" evidence="1">
    <location>
        <begin position="193"/>
        <end position="204"/>
    </location>
</feature>
<feature type="compositionally biased region" description="Acidic residues" evidence="1">
    <location>
        <begin position="240"/>
        <end position="258"/>
    </location>
</feature>
<proteinExistence type="predicted"/>
<gene>
    <name evidence="2" type="ORF">CIRG_05759</name>
</gene>
<feature type="region of interest" description="Disordered" evidence="1">
    <location>
        <begin position="69"/>
        <end position="293"/>
    </location>
</feature>
<dbReference type="OrthoDB" id="552755at2759"/>
<protein>
    <recommendedName>
        <fullName evidence="4">Transcriptional regulator</fullName>
    </recommendedName>
</protein>
<dbReference type="GO" id="GO:0005634">
    <property type="term" value="C:nucleus"/>
    <property type="evidence" value="ECO:0007669"/>
    <property type="project" value="TreeGrafter"/>
</dbReference>
<organism evidence="2 3">
    <name type="scientific">Coccidioides immitis RMSCC 2394</name>
    <dbReference type="NCBI Taxonomy" id="404692"/>
    <lineage>
        <taxon>Eukaryota</taxon>
        <taxon>Fungi</taxon>
        <taxon>Dikarya</taxon>
        <taxon>Ascomycota</taxon>
        <taxon>Pezizomycotina</taxon>
        <taxon>Eurotiomycetes</taxon>
        <taxon>Eurotiomycetidae</taxon>
        <taxon>Onygenales</taxon>
        <taxon>Onygenaceae</taxon>
        <taxon>Coccidioides</taxon>
    </lineage>
</organism>
<dbReference type="AlphaFoldDB" id="A0A0J6YGR3"/>
<name>A0A0J6YGR3_COCIT</name>
<dbReference type="Proteomes" id="UP000054565">
    <property type="component" value="Unassembled WGS sequence"/>
</dbReference>
<evidence type="ECO:0000313" key="3">
    <source>
        <dbReference type="Proteomes" id="UP000054565"/>
    </source>
</evidence>
<feature type="compositionally biased region" description="Basic residues" evidence="1">
    <location>
        <begin position="264"/>
        <end position="274"/>
    </location>
</feature>
<reference evidence="3" key="1">
    <citation type="journal article" date="2010" name="Genome Res.">
        <title>Population genomic sequencing of Coccidioides fungi reveals recent hybridization and transposon control.</title>
        <authorList>
            <person name="Neafsey D.E."/>
            <person name="Barker B.M."/>
            <person name="Sharpton T.J."/>
            <person name="Stajich J.E."/>
            <person name="Park D.J."/>
            <person name="Whiston E."/>
            <person name="Hung C.-Y."/>
            <person name="McMahan C."/>
            <person name="White J."/>
            <person name="Sykes S."/>
            <person name="Heiman D."/>
            <person name="Young S."/>
            <person name="Zeng Q."/>
            <person name="Abouelleil A."/>
            <person name="Aftuck L."/>
            <person name="Bessette D."/>
            <person name="Brown A."/>
            <person name="FitzGerald M."/>
            <person name="Lui A."/>
            <person name="Macdonald J.P."/>
            <person name="Priest M."/>
            <person name="Orbach M.J."/>
            <person name="Galgiani J.N."/>
            <person name="Kirkland T.N."/>
            <person name="Cole G.T."/>
            <person name="Birren B.W."/>
            <person name="Henn M.R."/>
            <person name="Taylor J.W."/>
            <person name="Rounsley S.D."/>
        </authorList>
    </citation>
    <scope>NUCLEOTIDE SEQUENCE [LARGE SCALE GENOMIC DNA]</scope>
    <source>
        <strain evidence="3">RMSCC 2394</strain>
    </source>
</reference>
<accession>A0A0J6YGR3</accession>
<evidence type="ECO:0008006" key="4">
    <source>
        <dbReference type="Google" id="ProtNLM"/>
    </source>
</evidence>
<feature type="compositionally biased region" description="Basic and acidic residues" evidence="1">
    <location>
        <begin position="282"/>
        <end position="293"/>
    </location>
</feature>
<dbReference type="PANTHER" id="PTHR15410:SF2">
    <property type="entry name" value="HIRA-INTERACTING PROTEIN 3"/>
    <property type="match status" value="1"/>
</dbReference>